<name>A0A8S5RHI6_9VIRU</name>
<sequence>MKLPLESFPPSSLFSLIFLIEMLLPRILLDHSRLLLSQQPLAILSLYHR</sequence>
<accession>A0A8S5RHI6</accession>
<reference evidence="1" key="1">
    <citation type="journal article" date="2021" name="Proc. Natl. Acad. Sci. U.S.A.">
        <title>A Catalog of Tens of Thousands of Viruses from Human Metagenomes Reveals Hidden Associations with Chronic Diseases.</title>
        <authorList>
            <person name="Tisza M.J."/>
            <person name="Buck C.B."/>
        </authorList>
    </citation>
    <scope>NUCLEOTIDE SEQUENCE</scope>
    <source>
        <strain evidence="1">CtML55</strain>
    </source>
</reference>
<dbReference type="EMBL" id="BK059105">
    <property type="protein sequence ID" value="DAE30839.1"/>
    <property type="molecule type" value="Genomic_DNA"/>
</dbReference>
<protein>
    <submittedName>
        <fullName evidence="1">Uncharacterized protein</fullName>
    </submittedName>
</protein>
<organism evidence="1">
    <name type="scientific">virus sp. ctML55</name>
    <dbReference type="NCBI Taxonomy" id="2827627"/>
    <lineage>
        <taxon>Viruses</taxon>
    </lineage>
</organism>
<proteinExistence type="predicted"/>
<evidence type="ECO:0000313" key="1">
    <source>
        <dbReference type="EMBL" id="DAE30839.1"/>
    </source>
</evidence>